<reference evidence="1 2" key="1">
    <citation type="submission" date="2024-01" db="EMBL/GenBank/DDBJ databases">
        <title>The complete chloroplast genome sequence of Lithospermum erythrorhizon: insights into the phylogenetic relationship among Boraginaceae species and the maternal lineages of purple gromwells.</title>
        <authorList>
            <person name="Okada T."/>
            <person name="Watanabe K."/>
        </authorList>
    </citation>
    <scope>NUCLEOTIDE SEQUENCE [LARGE SCALE GENOMIC DNA]</scope>
</reference>
<accession>A0AAV3PKL9</accession>
<gene>
    <name evidence="1" type="ORF">LIER_10407</name>
</gene>
<name>A0AAV3PKL9_LITER</name>
<keyword evidence="2" id="KW-1185">Reference proteome</keyword>
<organism evidence="1 2">
    <name type="scientific">Lithospermum erythrorhizon</name>
    <name type="common">Purple gromwell</name>
    <name type="synonym">Lithospermum officinale var. erythrorhizon</name>
    <dbReference type="NCBI Taxonomy" id="34254"/>
    <lineage>
        <taxon>Eukaryota</taxon>
        <taxon>Viridiplantae</taxon>
        <taxon>Streptophyta</taxon>
        <taxon>Embryophyta</taxon>
        <taxon>Tracheophyta</taxon>
        <taxon>Spermatophyta</taxon>
        <taxon>Magnoliopsida</taxon>
        <taxon>eudicotyledons</taxon>
        <taxon>Gunneridae</taxon>
        <taxon>Pentapetalae</taxon>
        <taxon>asterids</taxon>
        <taxon>lamiids</taxon>
        <taxon>Boraginales</taxon>
        <taxon>Boraginaceae</taxon>
        <taxon>Boraginoideae</taxon>
        <taxon>Lithospermeae</taxon>
        <taxon>Lithospermum</taxon>
    </lineage>
</organism>
<evidence type="ECO:0000313" key="1">
    <source>
        <dbReference type="EMBL" id="GAA0151756.1"/>
    </source>
</evidence>
<protein>
    <submittedName>
        <fullName evidence="1">Uncharacterized protein</fullName>
    </submittedName>
</protein>
<sequence>MMASIISSGMGSGKSSFGQPWFRSLKSTHTLICPFFFRTGTIFDNQVGCTTSLMNLASMSLLISTSIEGTNSGQNRRCPCLTGCKSILTAKRCRATLGFNPGISEYVQAKKSLNYVSRDTYSVSSSEVKSALTYVGRGSSVVPRLISFISSSVALTCSSIPRGASIPSSSWVSPSSTVM</sequence>
<dbReference type="AlphaFoldDB" id="A0AAV3PKL9"/>
<dbReference type="EMBL" id="BAABME010001847">
    <property type="protein sequence ID" value="GAA0151756.1"/>
    <property type="molecule type" value="Genomic_DNA"/>
</dbReference>
<comment type="caution">
    <text evidence="1">The sequence shown here is derived from an EMBL/GenBank/DDBJ whole genome shotgun (WGS) entry which is preliminary data.</text>
</comment>
<dbReference type="Proteomes" id="UP001454036">
    <property type="component" value="Unassembled WGS sequence"/>
</dbReference>
<evidence type="ECO:0000313" key="2">
    <source>
        <dbReference type="Proteomes" id="UP001454036"/>
    </source>
</evidence>
<proteinExistence type="predicted"/>